<evidence type="ECO:0000256" key="1">
    <source>
        <dbReference type="SAM" id="MobiDB-lite"/>
    </source>
</evidence>
<organism evidence="2 3">
    <name type="scientific">Plasmopara halstedii</name>
    <name type="common">Downy mildew of sunflower</name>
    <dbReference type="NCBI Taxonomy" id="4781"/>
    <lineage>
        <taxon>Eukaryota</taxon>
        <taxon>Sar</taxon>
        <taxon>Stramenopiles</taxon>
        <taxon>Oomycota</taxon>
        <taxon>Peronosporomycetes</taxon>
        <taxon>Peronosporales</taxon>
        <taxon>Peronosporaceae</taxon>
        <taxon>Plasmopara</taxon>
    </lineage>
</organism>
<reference evidence="3" key="1">
    <citation type="submission" date="2014-09" db="EMBL/GenBank/DDBJ databases">
        <authorList>
            <person name="Sharma Rahul"/>
            <person name="Thines Marco"/>
        </authorList>
    </citation>
    <scope>NUCLEOTIDE SEQUENCE [LARGE SCALE GENOMIC DNA]</scope>
</reference>
<keyword evidence="3" id="KW-1185">Reference proteome</keyword>
<dbReference type="AlphaFoldDB" id="A0A0P1B539"/>
<dbReference type="EMBL" id="CCYD01003101">
    <property type="protein sequence ID" value="CEG49942.1"/>
    <property type="molecule type" value="Genomic_DNA"/>
</dbReference>
<dbReference type="RefSeq" id="XP_024586311.1">
    <property type="nucleotide sequence ID" value="XM_024721186.1"/>
</dbReference>
<name>A0A0P1B539_PLAHL</name>
<dbReference type="Proteomes" id="UP000054928">
    <property type="component" value="Unassembled WGS sequence"/>
</dbReference>
<evidence type="ECO:0000313" key="2">
    <source>
        <dbReference type="EMBL" id="CEG49942.1"/>
    </source>
</evidence>
<protein>
    <submittedName>
        <fullName evidence="2">Uncharacterized protein</fullName>
    </submittedName>
</protein>
<dbReference type="GeneID" id="36402732"/>
<sequence length="86" mass="9215">MEVDTPSATEPEEMEVEDSMTNADIRSLMLIAGGSEDRSYAPFDTQARGLTITLPASTRSTNHMVSSSNAVNAFALTDSNSIKLDC</sequence>
<accession>A0A0P1B539</accession>
<evidence type="ECO:0000313" key="3">
    <source>
        <dbReference type="Proteomes" id="UP000054928"/>
    </source>
</evidence>
<proteinExistence type="predicted"/>
<feature type="region of interest" description="Disordered" evidence="1">
    <location>
        <begin position="1"/>
        <end position="22"/>
    </location>
</feature>